<gene>
    <name evidence="1" type="ORF">CIB84_008385</name>
</gene>
<dbReference type="AlphaFoldDB" id="A0A2P4SUS8"/>
<comment type="caution">
    <text evidence="1">The sequence shown here is derived from an EMBL/GenBank/DDBJ whole genome shotgun (WGS) entry which is preliminary data.</text>
</comment>
<dbReference type="Proteomes" id="UP000237246">
    <property type="component" value="Unassembled WGS sequence"/>
</dbReference>
<sequence length="76" mass="8866">MCFSNRVTRTSLQQLLRWLIRNRILQWKSFLTLNMSNSTSTNLASELTTKISAILPSVNMFSREDVDPLWFTLSNQ</sequence>
<organism evidence="1 2">
    <name type="scientific">Bambusicola thoracicus</name>
    <name type="common">Chinese bamboo-partridge</name>
    <name type="synonym">Perdix thoracica</name>
    <dbReference type="NCBI Taxonomy" id="9083"/>
    <lineage>
        <taxon>Eukaryota</taxon>
        <taxon>Metazoa</taxon>
        <taxon>Chordata</taxon>
        <taxon>Craniata</taxon>
        <taxon>Vertebrata</taxon>
        <taxon>Euteleostomi</taxon>
        <taxon>Archelosauria</taxon>
        <taxon>Archosauria</taxon>
        <taxon>Dinosauria</taxon>
        <taxon>Saurischia</taxon>
        <taxon>Theropoda</taxon>
        <taxon>Coelurosauria</taxon>
        <taxon>Aves</taxon>
        <taxon>Neognathae</taxon>
        <taxon>Galloanserae</taxon>
        <taxon>Galliformes</taxon>
        <taxon>Phasianidae</taxon>
        <taxon>Perdicinae</taxon>
        <taxon>Bambusicola</taxon>
    </lineage>
</organism>
<keyword evidence="2" id="KW-1185">Reference proteome</keyword>
<accession>A0A2P4SUS8</accession>
<evidence type="ECO:0000313" key="2">
    <source>
        <dbReference type="Proteomes" id="UP000237246"/>
    </source>
</evidence>
<reference evidence="1 2" key="1">
    <citation type="submission" date="2018-01" db="EMBL/GenBank/DDBJ databases">
        <title>Comparison of the Chinese Bamboo Partridge and Red Junglefowl genome sequences highlights the importance of demography in genome evolution.</title>
        <authorList>
            <person name="Tiley G.P."/>
            <person name="Kimball R.T."/>
            <person name="Braun E.L."/>
            <person name="Burleigh J.G."/>
        </authorList>
    </citation>
    <scope>NUCLEOTIDE SEQUENCE [LARGE SCALE GENOMIC DNA]</scope>
    <source>
        <strain evidence="1">RTK389</strain>
        <tissue evidence="1">Blood</tissue>
    </source>
</reference>
<proteinExistence type="predicted"/>
<protein>
    <submittedName>
        <fullName evidence="1">Uncharacterized protein</fullName>
    </submittedName>
</protein>
<name>A0A2P4SUS8_BAMTH</name>
<evidence type="ECO:0000313" key="1">
    <source>
        <dbReference type="EMBL" id="POI27865.1"/>
    </source>
</evidence>
<dbReference type="EMBL" id="PPHD01021865">
    <property type="protein sequence ID" value="POI27865.1"/>
    <property type="molecule type" value="Genomic_DNA"/>
</dbReference>